<sequence length="623" mass="66585">MYMPQPFLYQSSFKCVDGSGAAVQDHTLCDLRMKPATTSYCQRIDITCDDCGVNCTGNGVCMNGTCSCSNEWDGKYCDRPKACQGSAVGYLQDQKIGCCPYSAVDVEQRCCLNVSAVLDVDGKCCESGILDSCGICDGLAISVDVQNECCATVRDEKGICCQSGLLDGCHVCDGDDVSCATNATITTLMNNTLGMPHNASHDWTMFISYFISTVASKLGIDTQSMILNAVQVEDVVNGNCENDPDPANGCLIAPTSKLIGIFNFIILPVPSATLQGMHIKKEALISTLLRMNDTDEIATGAKIISVSNVQRVGVCGNGVCEKGERCNPRGKSDTSNSRPCCLKDCPYVISSCPSPQNGSKATVACSGNGICLDTSGQCDCFKGYTGSDCLHCTVGWTEIGNGICIQIANTSHTLKFSTTYGQNPYLAIPPAGQLPHSNLITTHILKTGVLAAIIASAVIIGLVCLGLAVCAFKLRDRPNSDESGSQATIQPDEVNRTEEDRDSHMEPVTVTWTQTFKEEQAAAKNSLLLQPKIVSYAPTKTSILMESTSPITPTEEGTVSKWRKSLVSPWRGGGLSEWKKVLLPKQMQQPYELVGIVSSSSSSSAANFDPHEHPQQAPQTQGY</sequence>
<organism evidence="1 2">
    <name type="scientific">Diphasiastrum complanatum</name>
    <name type="common">Issler's clubmoss</name>
    <name type="synonym">Lycopodium complanatum</name>
    <dbReference type="NCBI Taxonomy" id="34168"/>
    <lineage>
        <taxon>Eukaryota</taxon>
        <taxon>Viridiplantae</taxon>
        <taxon>Streptophyta</taxon>
        <taxon>Embryophyta</taxon>
        <taxon>Tracheophyta</taxon>
        <taxon>Lycopodiopsida</taxon>
        <taxon>Lycopodiales</taxon>
        <taxon>Lycopodiaceae</taxon>
        <taxon>Lycopodioideae</taxon>
        <taxon>Diphasiastrum</taxon>
    </lineage>
</organism>
<dbReference type="Proteomes" id="UP001162992">
    <property type="component" value="Chromosome 6"/>
</dbReference>
<keyword evidence="2" id="KW-1185">Reference proteome</keyword>
<gene>
    <name evidence="1" type="ORF">O6H91_06G040900</name>
</gene>
<evidence type="ECO:0000313" key="1">
    <source>
        <dbReference type="EMBL" id="KAJ7552078.1"/>
    </source>
</evidence>
<proteinExistence type="predicted"/>
<name>A0ACC2DCW3_DIPCM</name>
<dbReference type="EMBL" id="CM055097">
    <property type="protein sequence ID" value="KAJ7552078.1"/>
    <property type="molecule type" value="Genomic_DNA"/>
</dbReference>
<accession>A0ACC2DCW3</accession>
<comment type="caution">
    <text evidence="1">The sequence shown here is derived from an EMBL/GenBank/DDBJ whole genome shotgun (WGS) entry which is preliminary data.</text>
</comment>
<protein>
    <submittedName>
        <fullName evidence="1">Uncharacterized protein</fullName>
    </submittedName>
</protein>
<reference evidence="2" key="1">
    <citation type="journal article" date="2024" name="Proc. Natl. Acad. Sci. U.S.A.">
        <title>Extraordinary preservation of gene collinearity over three hundred million years revealed in homosporous lycophytes.</title>
        <authorList>
            <person name="Li C."/>
            <person name="Wickell D."/>
            <person name="Kuo L.Y."/>
            <person name="Chen X."/>
            <person name="Nie B."/>
            <person name="Liao X."/>
            <person name="Peng D."/>
            <person name="Ji J."/>
            <person name="Jenkins J."/>
            <person name="Williams M."/>
            <person name="Shu S."/>
            <person name="Plott C."/>
            <person name="Barry K."/>
            <person name="Rajasekar S."/>
            <person name="Grimwood J."/>
            <person name="Han X."/>
            <person name="Sun S."/>
            <person name="Hou Z."/>
            <person name="He W."/>
            <person name="Dai G."/>
            <person name="Sun C."/>
            <person name="Schmutz J."/>
            <person name="Leebens-Mack J.H."/>
            <person name="Li F.W."/>
            <person name="Wang L."/>
        </authorList>
    </citation>
    <scope>NUCLEOTIDE SEQUENCE [LARGE SCALE GENOMIC DNA]</scope>
    <source>
        <strain evidence="2">cv. PW_Plant_1</strain>
    </source>
</reference>
<evidence type="ECO:0000313" key="2">
    <source>
        <dbReference type="Proteomes" id="UP001162992"/>
    </source>
</evidence>